<sequence>MTTRVSADGGDEGYNGDDSEWILLEKEISSSVNSDPDKVNSEGQEEYYKVDPFDFSDDDDEWSQLEKDISNVVNLGCDWPQEDYCKGSFVLSNYNLMSDYPFTSDDDDESPVIGTTKNEIVCIHYVGHRTWIVCQFVSHSMRIFKRMYRKFENRDSSLLTAEYDAIRSARKEIKIRRFVKYYLAYYVMLKVGVCQGRDRIPRSDDEINCWGDEEESNVEALFFSTIKKLDQRVFNRGFELQKLEIFLDETIEKLSLNSVNSDPDVVNAEEDEEDYKDAFYSFGDFDSNQRECFVTKHKSEVKRVSQKIDESTIELDDYSYLHGDEYEGILHSAVARHIKNLRVGGKLRGKWTENNTSVLFFAVLYEIDKMLFDSSFELLELEDLIYRFEEY</sequence>
<dbReference type="EMBL" id="KI632211">
    <property type="protein sequence ID" value="EYU22262.1"/>
    <property type="molecule type" value="Genomic_DNA"/>
</dbReference>
<accession>A0A022Q142</accession>
<proteinExistence type="predicted"/>
<keyword evidence="3" id="KW-1185">Reference proteome</keyword>
<name>A0A022Q142_ERYGU</name>
<feature type="compositionally biased region" description="Acidic residues" evidence="1">
    <location>
        <begin position="9"/>
        <end position="20"/>
    </location>
</feature>
<evidence type="ECO:0000313" key="2">
    <source>
        <dbReference type="EMBL" id="EYU22262.1"/>
    </source>
</evidence>
<dbReference type="AlphaFoldDB" id="A0A022Q142"/>
<dbReference type="Proteomes" id="UP000030748">
    <property type="component" value="Unassembled WGS sequence"/>
</dbReference>
<organism evidence="2 3">
    <name type="scientific">Erythranthe guttata</name>
    <name type="common">Yellow monkey flower</name>
    <name type="synonym">Mimulus guttatus</name>
    <dbReference type="NCBI Taxonomy" id="4155"/>
    <lineage>
        <taxon>Eukaryota</taxon>
        <taxon>Viridiplantae</taxon>
        <taxon>Streptophyta</taxon>
        <taxon>Embryophyta</taxon>
        <taxon>Tracheophyta</taxon>
        <taxon>Spermatophyta</taxon>
        <taxon>Magnoliopsida</taxon>
        <taxon>eudicotyledons</taxon>
        <taxon>Gunneridae</taxon>
        <taxon>Pentapetalae</taxon>
        <taxon>asterids</taxon>
        <taxon>lamiids</taxon>
        <taxon>Lamiales</taxon>
        <taxon>Phrymaceae</taxon>
        <taxon>Erythranthe</taxon>
    </lineage>
</organism>
<evidence type="ECO:0000313" key="3">
    <source>
        <dbReference type="Proteomes" id="UP000030748"/>
    </source>
</evidence>
<feature type="region of interest" description="Disordered" evidence="1">
    <location>
        <begin position="1"/>
        <end position="20"/>
    </location>
</feature>
<gene>
    <name evidence="2" type="ORF">MIMGU_mgv1a007909mg</name>
</gene>
<evidence type="ECO:0000256" key="1">
    <source>
        <dbReference type="SAM" id="MobiDB-lite"/>
    </source>
</evidence>
<reference evidence="2 3" key="1">
    <citation type="journal article" date="2013" name="Proc. Natl. Acad. Sci. U.S.A.">
        <title>Fine-scale variation in meiotic recombination in Mimulus inferred from population shotgun sequencing.</title>
        <authorList>
            <person name="Hellsten U."/>
            <person name="Wright K.M."/>
            <person name="Jenkins J."/>
            <person name="Shu S."/>
            <person name="Yuan Y."/>
            <person name="Wessler S.R."/>
            <person name="Schmutz J."/>
            <person name="Willis J.H."/>
            <person name="Rokhsar D.S."/>
        </authorList>
    </citation>
    <scope>NUCLEOTIDE SEQUENCE [LARGE SCALE GENOMIC DNA]</scope>
    <source>
        <strain evidence="3">cv. DUN x IM62</strain>
    </source>
</reference>
<protein>
    <submittedName>
        <fullName evidence="2">Uncharacterized protein</fullName>
    </submittedName>
</protein>